<keyword evidence="3" id="KW-1185">Reference proteome</keyword>
<comment type="caution">
    <text evidence="2">The sequence shown here is derived from an EMBL/GenBank/DDBJ whole genome shotgun (WGS) entry which is preliminary data.</text>
</comment>
<name>A0ABN2NE45_9MICO</name>
<evidence type="ECO:0008006" key="4">
    <source>
        <dbReference type="Google" id="ProtNLM"/>
    </source>
</evidence>
<dbReference type="Proteomes" id="UP001501094">
    <property type="component" value="Unassembled WGS sequence"/>
</dbReference>
<evidence type="ECO:0000256" key="1">
    <source>
        <dbReference type="SAM" id="Phobius"/>
    </source>
</evidence>
<keyword evidence="1" id="KW-1133">Transmembrane helix</keyword>
<feature type="transmembrane region" description="Helical" evidence="1">
    <location>
        <begin position="48"/>
        <end position="68"/>
    </location>
</feature>
<protein>
    <recommendedName>
        <fullName evidence="4">TrbC/VIRB2 family protein</fullName>
    </recommendedName>
</protein>
<dbReference type="RefSeq" id="WP_344103049.1">
    <property type="nucleotide sequence ID" value="NZ_BAAANL010000004.1"/>
</dbReference>
<sequence length="103" mass="10353">MSIELISAVADVAAEIVTVVPQAIPDPEPQAPAGLSDGMARILGAAKWIGLVIVALGLIGQIAGWAWASRRGDGQEHVQGLAWSMGAAMGIGAAISVVGWIAG</sequence>
<evidence type="ECO:0000313" key="3">
    <source>
        <dbReference type="Proteomes" id="UP001501094"/>
    </source>
</evidence>
<dbReference type="EMBL" id="BAAANL010000004">
    <property type="protein sequence ID" value="GAA1865075.1"/>
    <property type="molecule type" value="Genomic_DNA"/>
</dbReference>
<accession>A0ABN2NE45</accession>
<feature type="transmembrane region" description="Helical" evidence="1">
    <location>
        <begin position="80"/>
        <end position="102"/>
    </location>
</feature>
<proteinExistence type="predicted"/>
<keyword evidence="1" id="KW-0472">Membrane</keyword>
<gene>
    <name evidence="2" type="ORF">GCM10009751_24010</name>
</gene>
<organism evidence="2 3">
    <name type="scientific">Myceligenerans crystallogenes</name>
    <dbReference type="NCBI Taxonomy" id="316335"/>
    <lineage>
        <taxon>Bacteria</taxon>
        <taxon>Bacillati</taxon>
        <taxon>Actinomycetota</taxon>
        <taxon>Actinomycetes</taxon>
        <taxon>Micrococcales</taxon>
        <taxon>Promicromonosporaceae</taxon>
        <taxon>Myceligenerans</taxon>
    </lineage>
</organism>
<evidence type="ECO:0000313" key="2">
    <source>
        <dbReference type="EMBL" id="GAA1865075.1"/>
    </source>
</evidence>
<keyword evidence="1" id="KW-0812">Transmembrane</keyword>
<reference evidence="2 3" key="1">
    <citation type="journal article" date="2019" name="Int. J. Syst. Evol. Microbiol.">
        <title>The Global Catalogue of Microorganisms (GCM) 10K type strain sequencing project: providing services to taxonomists for standard genome sequencing and annotation.</title>
        <authorList>
            <consortium name="The Broad Institute Genomics Platform"/>
            <consortium name="The Broad Institute Genome Sequencing Center for Infectious Disease"/>
            <person name="Wu L."/>
            <person name="Ma J."/>
        </authorList>
    </citation>
    <scope>NUCLEOTIDE SEQUENCE [LARGE SCALE GENOMIC DNA]</scope>
    <source>
        <strain evidence="2 3">JCM 14326</strain>
    </source>
</reference>